<organism evidence="8 9">
    <name type="scientific">Erythrobacter ramosus</name>
    <dbReference type="NCBI Taxonomy" id="35811"/>
    <lineage>
        <taxon>Bacteria</taxon>
        <taxon>Pseudomonadati</taxon>
        <taxon>Pseudomonadota</taxon>
        <taxon>Alphaproteobacteria</taxon>
        <taxon>Sphingomonadales</taxon>
        <taxon>Erythrobacteraceae</taxon>
        <taxon>Erythrobacter/Porphyrobacter group</taxon>
        <taxon>Erythrobacter</taxon>
    </lineage>
</organism>
<feature type="transmembrane region" description="Helical" evidence="6">
    <location>
        <begin position="112"/>
        <end position="132"/>
    </location>
</feature>
<evidence type="ECO:0000313" key="8">
    <source>
        <dbReference type="EMBL" id="MXP38566.1"/>
    </source>
</evidence>
<comment type="caution">
    <text evidence="8">The sequence shown here is derived from an EMBL/GenBank/DDBJ whole genome shotgun (WGS) entry which is preliminary data.</text>
</comment>
<feature type="transmembrane region" description="Helical" evidence="6">
    <location>
        <begin position="14"/>
        <end position="33"/>
    </location>
</feature>
<accession>A0A6I4UJB4</accession>
<keyword evidence="5 6" id="KW-0472">Membrane</keyword>
<keyword evidence="4 6" id="KW-1133">Transmembrane helix</keyword>
<comment type="similarity">
    <text evidence="2">Belongs to the TspO/BZRP family.</text>
</comment>
<gene>
    <name evidence="7" type="ORF">FHS52_002321</name>
    <name evidence="8" type="ORF">GRI59_08080</name>
</gene>
<dbReference type="OrthoDB" id="7596083at2"/>
<dbReference type="AlphaFoldDB" id="A0A6I4UJB4"/>
<evidence type="ECO:0000256" key="1">
    <source>
        <dbReference type="ARBA" id="ARBA00004141"/>
    </source>
</evidence>
<dbReference type="EMBL" id="WTYB01000002">
    <property type="protein sequence ID" value="MXP38566.1"/>
    <property type="molecule type" value="Genomic_DNA"/>
</dbReference>
<dbReference type="GO" id="GO:0016020">
    <property type="term" value="C:membrane"/>
    <property type="evidence" value="ECO:0007669"/>
    <property type="project" value="UniProtKB-SubCell"/>
</dbReference>
<evidence type="ECO:0000256" key="4">
    <source>
        <dbReference type="ARBA" id="ARBA00022989"/>
    </source>
</evidence>
<dbReference type="Gene3D" id="1.20.1260.100">
    <property type="entry name" value="TspO/MBR protein"/>
    <property type="match status" value="1"/>
</dbReference>
<dbReference type="InterPro" id="IPR038330">
    <property type="entry name" value="TspO/MBR-related_sf"/>
</dbReference>
<evidence type="ECO:0000256" key="2">
    <source>
        <dbReference type="ARBA" id="ARBA00007524"/>
    </source>
</evidence>
<feature type="transmembrane region" description="Helical" evidence="6">
    <location>
        <begin position="53"/>
        <end position="76"/>
    </location>
</feature>
<proteinExistence type="inferred from homology"/>
<dbReference type="EMBL" id="JACICE010000002">
    <property type="protein sequence ID" value="MBB3776352.1"/>
    <property type="molecule type" value="Genomic_DNA"/>
</dbReference>
<keyword evidence="3 6" id="KW-0812">Transmembrane</keyword>
<feature type="transmembrane region" description="Helical" evidence="6">
    <location>
        <begin position="139"/>
        <end position="160"/>
    </location>
</feature>
<dbReference type="Proteomes" id="UP000548685">
    <property type="component" value="Unassembled WGS sequence"/>
</dbReference>
<dbReference type="RefSeq" id="WP_160760708.1">
    <property type="nucleotide sequence ID" value="NZ_BAAADZ010000010.1"/>
</dbReference>
<evidence type="ECO:0000256" key="3">
    <source>
        <dbReference type="ARBA" id="ARBA00022692"/>
    </source>
</evidence>
<reference evidence="7 10" key="2">
    <citation type="submission" date="2020-08" db="EMBL/GenBank/DDBJ databases">
        <title>Genomic Encyclopedia of Type Strains, Phase IV (KMG-IV): sequencing the most valuable type-strain genomes for metagenomic binning, comparative biology and taxonomic classification.</title>
        <authorList>
            <person name="Goeker M."/>
        </authorList>
    </citation>
    <scope>NUCLEOTIDE SEQUENCE [LARGE SCALE GENOMIC DNA]</scope>
    <source>
        <strain evidence="7 10">DSM 8510</strain>
    </source>
</reference>
<dbReference type="Pfam" id="PF03073">
    <property type="entry name" value="TspO_MBR"/>
    <property type="match status" value="1"/>
</dbReference>
<evidence type="ECO:0000313" key="9">
    <source>
        <dbReference type="Proteomes" id="UP000430021"/>
    </source>
</evidence>
<name>A0A6I4UJB4_9SPHN</name>
<dbReference type="InterPro" id="IPR004307">
    <property type="entry name" value="TspO_MBR"/>
</dbReference>
<comment type="subcellular location">
    <subcellularLocation>
        <location evidence="1">Membrane</location>
        <topology evidence="1">Multi-pass membrane protein</topology>
    </subcellularLocation>
</comment>
<protein>
    <recommendedName>
        <fullName evidence="11">Tryptophan-rich sensory protein</fullName>
    </recommendedName>
</protein>
<evidence type="ECO:0000313" key="10">
    <source>
        <dbReference type="Proteomes" id="UP000548685"/>
    </source>
</evidence>
<reference evidence="8 9" key="1">
    <citation type="submission" date="2019-12" db="EMBL/GenBank/DDBJ databases">
        <title>Genomic-based taxomic classification of the family Erythrobacteraceae.</title>
        <authorList>
            <person name="Xu L."/>
        </authorList>
    </citation>
    <scope>NUCLEOTIDE SEQUENCE [LARGE SCALE GENOMIC DNA]</scope>
    <source>
        <strain evidence="8 9">JCM 10282</strain>
    </source>
</reference>
<sequence>MIDLQAYEFGRRDLVLSASLAVFLAVCINFAIAVFELGDTEVAGRNPGAINSIIYTIVPFVWLVLFAGMGAAIALLRGKSTLGRKAALPAIGLLVNCTLYPVYTIGFSSMDMGLAGNFLTAVLSALAVGIAWPISRLAALLLAPVAIWVCIASIGLVAVMTERSF</sequence>
<feature type="transmembrane region" description="Helical" evidence="6">
    <location>
        <begin position="88"/>
        <end position="106"/>
    </location>
</feature>
<dbReference type="Proteomes" id="UP000430021">
    <property type="component" value="Unassembled WGS sequence"/>
</dbReference>
<keyword evidence="10" id="KW-1185">Reference proteome</keyword>
<evidence type="ECO:0000256" key="5">
    <source>
        <dbReference type="ARBA" id="ARBA00023136"/>
    </source>
</evidence>
<evidence type="ECO:0000313" key="7">
    <source>
        <dbReference type="EMBL" id="MBB3776352.1"/>
    </source>
</evidence>
<evidence type="ECO:0008006" key="11">
    <source>
        <dbReference type="Google" id="ProtNLM"/>
    </source>
</evidence>
<evidence type="ECO:0000256" key="6">
    <source>
        <dbReference type="SAM" id="Phobius"/>
    </source>
</evidence>